<dbReference type="Pfam" id="PF17136">
    <property type="entry name" value="ribosomal_L24"/>
    <property type="match status" value="1"/>
</dbReference>
<dbReference type="GO" id="GO:0006412">
    <property type="term" value="P:translation"/>
    <property type="evidence" value="ECO:0007669"/>
    <property type="project" value="InterPro"/>
</dbReference>
<dbReference type="CDD" id="cd06089">
    <property type="entry name" value="KOW_RPL26"/>
    <property type="match status" value="1"/>
</dbReference>
<dbReference type="AlphaFoldDB" id="A0A7S1C4Y4"/>
<evidence type="ECO:0000313" key="13">
    <source>
        <dbReference type="EMBL" id="CAD8907710.1"/>
    </source>
</evidence>
<dbReference type="HAMAP" id="MF_01326_B">
    <property type="entry name" value="Ribosomal_uL24_B"/>
    <property type="match status" value="1"/>
</dbReference>
<dbReference type="Pfam" id="PF00467">
    <property type="entry name" value="KOW"/>
    <property type="match status" value="1"/>
</dbReference>
<dbReference type="NCBIfam" id="TIGR01079">
    <property type="entry name" value="rplX_bact"/>
    <property type="match status" value="1"/>
</dbReference>
<dbReference type="InterPro" id="IPR003256">
    <property type="entry name" value="Ribosomal_uL24"/>
</dbReference>
<dbReference type="InterPro" id="IPR041988">
    <property type="entry name" value="Ribosomal_uL24_KOW"/>
</dbReference>
<evidence type="ECO:0000256" key="6">
    <source>
        <dbReference type="ARBA" id="ARBA00022640"/>
    </source>
</evidence>
<evidence type="ECO:0000256" key="8">
    <source>
        <dbReference type="ARBA" id="ARBA00023274"/>
    </source>
</evidence>
<evidence type="ECO:0000256" key="4">
    <source>
        <dbReference type="ARBA" id="ARBA00011838"/>
    </source>
</evidence>
<dbReference type="GO" id="GO:1990904">
    <property type="term" value="C:ribonucleoprotein complex"/>
    <property type="evidence" value="ECO:0007669"/>
    <property type="project" value="UniProtKB-KW"/>
</dbReference>
<dbReference type="PROSITE" id="PS01108">
    <property type="entry name" value="RIBOSOMAL_L24"/>
    <property type="match status" value="1"/>
</dbReference>
<dbReference type="InterPro" id="IPR008991">
    <property type="entry name" value="Translation_prot_SH3-like_sf"/>
</dbReference>
<feature type="domain" description="KOW" evidence="12">
    <location>
        <begin position="30"/>
        <end position="57"/>
    </location>
</feature>
<dbReference type="InterPro" id="IPR057264">
    <property type="entry name" value="Ribosomal_uL24_C"/>
</dbReference>
<sequence length="174" mass="19163">MALREVRRWAMEGGIRQAKRMPPAPLGKWRIVRGDTVEVVSGRDRGKQGVVKRVLRKQNRIVVEGVNMVRKHVRADGQNAGGIFSVEAALHVSNVNLVDPVSGKPTRVAIREMEDGSRVRVAKRSGAIIPRPELLKARTTPRRASVGPKDTEAAEAHRRTFADEDLLEALRGGA</sequence>
<comment type="subunit">
    <text evidence="4">Part of the 50S ribosomal subunit.</text>
</comment>
<comment type="similarity">
    <text evidence="3 11">Belongs to the universal ribosomal protein uL24 family.</text>
</comment>
<evidence type="ECO:0000256" key="10">
    <source>
        <dbReference type="ARBA" id="ARBA00035361"/>
    </source>
</evidence>
<dbReference type="PANTHER" id="PTHR12903">
    <property type="entry name" value="MITOCHONDRIAL RIBOSOMAL PROTEIN L24"/>
    <property type="match status" value="1"/>
</dbReference>
<dbReference type="SMART" id="SM00739">
    <property type="entry name" value="KOW"/>
    <property type="match status" value="1"/>
</dbReference>
<dbReference type="EMBL" id="HBFS01001352">
    <property type="protein sequence ID" value="CAD8907710.1"/>
    <property type="molecule type" value="Transcribed_RNA"/>
</dbReference>
<evidence type="ECO:0000256" key="3">
    <source>
        <dbReference type="ARBA" id="ARBA00010618"/>
    </source>
</evidence>
<dbReference type="GO" id="GO:0009507">
    <property type="term" value="C:chloroplast"/>
    <property type="evidence" value="ECO:0007669"/>
    <property type="project" value="UniProtKB-SubCell"/>
</dbReference>
<evidence type="ECO:0000259" key="12">
    <source>
        <dbReference type="SMART" id="SM00739"/>
    </source>
</evidence>
<dbReference type="GO" id="GO:0003735">
    <property type="term" value="F:structural constituent of ribosome"/>
    <property type="evidence" value="ECO:0007669"/>
    <property type="project" value="InterPro"/>
</dbReference>
<comment type="function">
    <text evidence="1">One of two assembly initiator proteins, it binds directly to the 5'-end of the 23S rRNA, where it nucleates assembly of the 50S subunit.</text>
</comment>
<keyword evidence="8 11" id="KW-0687">Ribonucleoprotein</keyword>
<evidence type="ECO:0000256" key="1">
    <source>
        <dbReference type="ARBA" id="ARBA00004072"/>
    </source>
</evidence>
<reference evidence="13" key="1">
    <citation type="submission" date="2021-01" db="EMBL/GenBank/DDBJ databases">
        <authorList>
            <person name="Corre E."/>
            <person name="Pelletier E."/>
            <person name="Niang G."/>
            <person name="Scheremetjew M."/>
            <person name="Finn R."/>
            <person name="Kale V."/>
            <person name="Holt S."/>
            <person name="Cochrane G."/>
            <person name="Meng A."/>
            <person name="Brown T."/>
            <person name="Cohen L."/>
        </authorList>
    </citation>
    <scope>NUCLEOTIDE SEQUENCE</scope>
    <source>
        <strain evidence="13">Ms1</strain>
    </source>
</reference>
<dbReference type="InterPro" id="IPR005825">
    <property type="entry name" value="Ribosomal_uL24_CS"/>
</dbReference>
<organism evidence="13">
    <name type="scientific">Bicosoecida sp. CB-2014</name>
    <dbReference type="NCBI Taxonomy" id="1486930"/>
    <lineage>
        <taxon>Eukaryota</taxon>
        <taxon>Sar</taxon>
        <taxon>Stramenopiles</taxon>
        <taxon>Bigyra</taxon>
        <taxon>Opalozoa</taxon>
        <taxon>Bicosoecida</taxon>
    </lineage>
</organism>
<dbReference type="SUPFAM" id="SSF50104">
    <property type="entry name" value="Translation proteins SH3-like domain"/>
    <property type="match status" value="1"/>
</dbReference>
<comment type="subcellular location">
    <subcellularLocation>
        <location evidence="2">Plastid</location>
        <location evidence="2">Chloroplast</location>
    </subcellularLocation>
</comment>
<evidence type="ECO:0000256" key="2">
    <source>
        <dbReference type="ARBA" id="ARBA00004229"/>
    </source>
</evidence>
<dbReference type="InterPro" id="IPR014722">
    <property type="entry name" value="Rib_uL2_dom2"/>
</dbReference>
<evidence type="ECO:0000256" key="9">
    <source>
        <dbReference type="ARBA" id="ARBA00035282"/>
    </source>
</evidence>
<keyword evidence="6" id="KW-0934">Plastid</keyword>
<keyword evidence="7 11" id="KW-0689">Ribosomal protein</keyword>
<proteinExistence type="inferred from homology"/>
<name>A0A7S1C4Y4_9STRA</name>
<evidence type="ECO:0000256" key="5">
    <source>
        <dbReference type="ARBA" id="ARBA00022528"/>
    </source>
</evidence>
<accession>A0A7S1C4Y4</accession>
<gene>
    <name evidence="13" type="ORF">BSP0115_LOCUS906</name>
</gene>
<dbReference type="GO" id="GO:0003723">
    <property type="term" value="F:RNA binding"/>
    <property type="evidence" value="ECO:0007669"/>
    <property type="project" value="InterPro"/>
</dbReference>
<evidence type="ECO:0000256" key="11">
    <source>
        <dbReference type="RuleBase" id="RU003477"/>
    </source>
</evidence>
<keyword evidence="5" id="KW-0150">Chloroplast</keyword>
<evidence type="ECO:0000256" key="7">
    <source>
        <dbReference type="ARBA" id="ARBA00022980"/>
    </source>
</evidence>
<dbReference type="Gene3D" id="2.30.30.30">
    <property type="match status" value="1"/>
</dbReference>
<dbReference type="InterPro" id="IPR005824">
    <property type="entry name" value="KOW"/>
</dbReference>
<protein>
    <recommendedName>
        <fullName evidence="9">Large ribosomal subunit protein uL24c</fullName>
    </recommendedName>
    <alternativeName>
        <fullName evidence="10">50S ribosomal protein L24, chloroplastic</fullName>
    </alternativeName>
</protein>
<dbReference type="GO" id="GO:0005840">
    <property type="term" value="C:ribosome"/>
    <property type="evidence" value="ECO:0007669"/>
    <property type="project" value="UniProtKB-KW"/>
</dbReference>